<dbReference type="Proteomes" id="UP000008694">
    <property type="component" value="Unassembled WGS sequence"/>
</dbReference>
<feature type="domain" description="MIF4G" evidence="1">
    <location>
        <begin position="31"/>
        <end position="255"/>
    </location>
</feature>
<organism evidence="3">
    <name type="scientific">Arabidopsis lyrata subsp. lyrata</name>
    <name type="common">Lyre-leaved rock-cress</name>
    <dbReference type="NCBI Taxonomy" id="81972"/>
    <lineage>
        <taxon>Eukaryota</taxon>
        <taxon>Viridiplantae</taxon>
        <taxon>Streptophyta</taxon>
        <taxon>Embryophyta</taxon>
        <taxon>Tracheophyta</taxon>
        <taxon>Spermatophyta</taxon>
        <taxon>Magnoliopsida</taxon>
        <taxon>eudicotyledons</taxon>
        <taxon>Gunneridae</taxon>
        <taxon>Pentapetalae</taxon>
        <taxon>rosids</taxon>
        <taxon>malvids</taxon>
        <taxon>Brassicales</taxon>
        <taxon>Brassicaceae</taxon>
        <taxon>Camelineae</taxon>
        <taxon>Arabidopsis</taxon>
    </lineage>
</organism>
<evidence type="ECO:0000313" key="3">
    <source>
        <dbReference type="Proteomes" id="UP000008694"/>
    </source>
</evidence>
<dbReference type="Pfam" id="PF02854">
    <property type="entry name" value="MIF4G"/>
    <property type="match status" value="1"/>
</dbReference>
<dbReference type="AlphaFoldDB" id="D7KUQ9"/>
<dbReference type="HOGENOM" id="CLU_030857_0_1_1"/>
<dbReference type="EMBL" id="GL348714">
    <property type="protein sequence ID" value="EFH64286.1"/>
    <property type="molecule type" value="Genomic_DNA"/>
</dbReference>
<accession>D7KUQ9</accession>
<dbReference type="GO" id="GO:0016281">
    <property type="term" value="C:eukaryotic translation initiation factor 4F complex"/>
    <property type="evidence" value="ECO:0007669"/>
    <property type="project" value="TreeGrafter"/>
</dbReference>
<dbReference type="STRING" id="81972.D7KUQ9"/>
<sequence>MTEKTMEDAKLVCSRSTVLLQDWITFKALALEEKSCITNQIAEEKYGRLMSHLISSCTTSDILKRVTSLIVDKAVLETFCPMYAQLCCDIHDKMPSFPPSEPMTGEISFRKVLLNTCQNVFEGTDELSEEIRNMNALDQKAEREDKVKLSNLRTLGNLRLVGELFLTRKLMIENIVFNIVQKLLEDAEKMGPSEGQIVAICLFLNTVSKKLYESRLNSKQMNEIFRRLENLSNHPQLVISMRFMVQNMIHLHSKCYSRTTRVSRTCKVKWK</sequence>
<dbReference type="GO" id="GO:0003729">
    <property type="term" value="F:mRNA binding"/>
    <property type="evidence" value="ECO:0007669"/>
    <property type="project" value="TreeGrafter"/>
</dbReference>
<dbReference type="GO" id="GO:0003743">
    <property type="term" value="F:translation initiation factor activity"/>
    <property type="evidence" value="ECO:0007669"/>
    <property type="project" value="TreeGrafter"/>
</dbReference>
<dbReference type="SMART" id="SM00543">
    <property type="entry name" value="MIF4G"/>
    <property type="match status" value="1"/>
</dbReference>
<evidence type="ECO:0000313" key="2">
    <source>
        <dbReference type="EMBL" id="EFH64286.1"/>
    </source>
</evidence>
<dbReference type="SUPFAM" id="SSF48371">
    <property type="entry name" value="ARM repeat"/>
    <property type="match status" value="1"/>
</dbReference>
<protein>
    <recommendedName>
        <fullName evidence="1">MIF4G domain-containing protein</fullName>
    </recommendedName>
</protein>
<dbReference type="InterPro" id="IPR003890">
    <property type="entry name" value="MIF4G-like_typ-3"/>
</dbReference>
<dbReference type="Gramene" id="scaffold_200318.1">
    <property type="protein sequence ID" value="scaffold_200318.1"/>
    <property type="gene ID" value="scaffold_200318.1"/>
</dbReference>
<reference evidence="3" key="1">
    <citation type="journal article" date="2011" name="Nat. Genet.">
        <title>The Arabidopsis lyrata genome sequence and the basis of rapid genome size change.</title>
        <authorList>
            <person name="Hu T.T."/>
            <person name="Pattyn P."/>
            <person name="Bakker E.G."/>
            <person name="Cao J."/>
            <person name="Cheng J.-F."/>
            <person name="Clark R.M."/>
            <person name="Fahlgren N."/>
            <person name="Fawcett J.A."/>
            <person name="Grimwood J."/>
            <person name="Gundlach H."/>
            <person name="Haberer G."/>
            <person name="Hollister J.D."/>
            <person name="Ossowski S."/>
            <person name="Ottilar R.P."/>
            <person name="Salamov A.A."/>
            <person name="Schneeberger K."/>
            <person name="Spannagl M."/>
            <person name="Wang X."/>
            <person name="Yang L."/>
            <person name="Nasrallah M.E."/>
            <person name="Bergelson J."/>
            <person name="Carrington J.C."/>
            <person name="Gaut B.S."/>
            <person name="Schmutz J."/>
            <person name="Mayer K.F.X."/>
            <person name="Van de Peer Y."/>
            <person name="Grigoriev I.V."/>
            <person name="Nordborg M."/>
            <person name="Weigel D."/>
            <person name="Guo Y.-L."/>
        </authorList>
    </citation>
    <scope>NUCLEOTIDE SEQUENCE [LARGE SCALE GENOMIC DNA]</scope>
    <source>
        <strain evidence="3">cv. MN47</strain>
    </source>
</reference>
<evidence type="ECO:0000259" key="1">
    <source>
        <dbReference type="SMART" id="SM00543"/>
    </source>
</evidence>
<dbReference type="eggNOG" id="KOG0401">
    <property type="taxonomic scope" value="Eukaryota"/>
</dbReference>
<dbReference type="InterPro" id="IPR016024">
    <property type="entry name" value="ARM-type_fold"/>
</dbReference>
<gene>
    <name evidence="2" type="ORF">ARALYDRAFT_893244</name>
</gene>
<dbReference type="Gene3D" id="1.25.40.180">
    <property type="match status" value="1"/>
</dbReference>
<name>D7KUQ9_ARALL</name>
<dbReference type="PANTHER" id="PTHR23253">
    <property type="entry name" value="EUKARYOTIC TRANSLATION INITIATION FACTOR 4 GAMMA"/>
    <property type="match status" value="1"/>
</dbReference>
<dbReference type="KEGG" id="aly:9324090"/>
<dbReference type="OrthoDB" id="514777at2759"/>
<keyword evidence="3" id="KW-1185">Reference proteome</keyword>
<dbReference type="PANTHER" id="PTHR23253:SF53">
    <property type="entry name" value="EUKARYOTIC TRANSLATION INITIATION FACTOR ISOFORM 4G-1"/>
    <property type="match status" value="1"/>
</dbReference>
<proteinExistence type="predicted"/>